<dbReference type="OrthoDB" id="9789605at2"/>
<dbReference type="PROSITE" id="PS51186">
    <property type="entry name" value="GNAT"/>
    <property type="match status" value="1"/>
</dbReference>
<dbReference type="Gene3D" id="3.40.630.30">
    <property type="match status" value="1"/>
</dbReference>
<dbReference type="PANTHER" id="PTHR43800:SF1">
    <property type="entry name" value="PEPTIDYL-LYSINE N-ACETYLTRANSFERASE YJAB"/>
    <property type="match status" value="1"/>
</dbReference>
<sequence>MTLWLVSTTQAHPFIAAEYWQESAQLVRESYLPRATNWVYLCGGQIVGFISVLNERFIGALFVQQEFHGKGIGQALMTYVQQRHTWLSLEVYEQNLRACAFYRRQGFRQIQRLFNQETQAYTLIMNWDATDLPDA</sequence>
<dbReference type="AlphaFoldDB" id="A0A1S8CFS7"/>
<proteinExistence type="predicted"/>
<dbReference type="Pfam" id="PF13673">
    <property type="entry name" value="Acetyltransf_10"/>
    <property type="match status" value="1"/>
</dbReference>
<dbReference type="CDD" id="cd04301">
    <property type="entry name" value="NAT_SF"/>
    <property type="match status" value="1"/>
</dbReference>
<reference evidence="4 5" key="1">
    <citation type="submission" date="2016-11" db="EMBL/GenBank/DDBJ databases">
        <title>Rahnella oryzae sp. nov., isolated from rice root.</title>
        <authorList>
            <person name="Zhang X.-X."/>
            <person name="Zhang J."/>
        </authorList>
    </citation>
    <scope>NUCLEOTIDE SEQUENCE [LARGE SCALE GENOMIC DNA]</scope>
    <source>
        <strain evidence="4 5">J11-6</strain>
    </source>
</reference>
<evidence type="ECO:0000256" key="1">
    <source>
        <dbReference type="ARBA" id="ARBA00022679"/>
    </source>
</evidence>
<dbReference type="PANTHER" id="PTHR43800">
    <property type="entry name" value="PEPTIDYL-LYSINE N-ACETYLTRANSFERASE YJAB"/>
    <property type="match status" value="1"/>
</dbReference>
<dbReference type="SUPFAM" id="SSF55729">
    <property type="entry name" value="Acyl-CoA N-acyltransferases (Nat)"/>
    <property type="match status" value="1"/>
</dbReference>
<dbReference type="RefSeq" id="WP_083704497.1">
    <property type="nucleotide sequence ID" value="NZ_MOXD01000013.1"/>
</dbReference>
<dbReference type="GO" id="GO:0016747">
    <property type="term" value="F:acyltransferase activity, transferring groups other than amino-acyl groups"/>
    <property type="evidence" value="ECO:0007669"/>
    <property type="project" value="InterPro"/>
</dbReference>
<protein>
    <submittedName>
        <fullName evidence="4">N-acetyltransferase</fullName>
    </submittedName>
</protein>
<dbReference type="NCBIfam" id="NF007853">
    <property type="entry name" value="PRK10562.1"/>
    <property type="match status" value="1"/>
</dbReference>
<dbReference type="EMBL" id="MOXD01000013">
    <property type="protein sequence ID" value="OMQ20279.1"/>
    <property type="molecule type" value="Genomic_DNA"/>
</dbReference>
<comment type="caution">
    <text evidence="4">The sequence shown here is derived from an EMBL/GenBank/DDBJ whole genome shotgun (WGS) entry which is preliminary data.</text>
</comment>
<evidence type="ECO:0000256" key="2">
    <source>
        <dbReference type="ARBA" id="ARBA00023315"/>
    </source>
</evidence>
<gene>
    <name evidence="4" type="ORF">BMI79_19035</name>
</gene>
<evidence type="ECO:0000313" key="4">
    <source>
        <dbReference type="EMBL" id="OMQ20279.1"/>
    </source>
</evidence>
<keyword evidence="5" id="KW-1185">Reference proteome</keyword>
<dbReference type="InterPro" id="IPR016181">
    <property type="entry name" value="Acyl_CoA_acyltransferase"/>
</dbReference>
<feature type="domain" description="N-acetyltransferase" evidence="3">
    <location>
        <begin position="1"/>
        <end position="128"/>
    </location>
</feature>
<evidence type="ECO:0000313" key="5">
    <source>
        <dbReference type="Proteomes" id="UP000216021"/>
    </source>
</evidence>
<evidence type="ECO:0000259" key="3">
    <source>
        <dbReference type="PROSITE" id="PS51186"/>
    </source>
</evidence>
<name>A0A1S8CFS7_9GAMM</name>
<keyword evidence="1 4" id="KW-0808">Transferase</keyword>
<accession>A0A1S8CFS7</accession>
<dbReference type="InterPro" id="IPR000182">
    <property type="entry name" value="GNAT_dom"/>
</dbReference>
<organism evidence="4 5">
    <name type="scientific">Serratia oryzae</name>
    <dbReference type="NCBI Taxonomy" id="2034155"/>
    <lineage>
        <taxon>Bacteria</taxon>
        <taxon>Pseudomonadati</taxon>
        <taxon>Pseudomonadota</taxon>
        <taxon>Gammaproteobacteria</taxon>
        <taxon>Enterobacterales</taxon>
        <taxon>Yersiniaceae</taxon>
        <taxon>Serratia</taxon>
    </lineage>
</organism>
<keyword evidence="2" id="KW-0012">Acyltransferase</keyword>
<dbReference type="STRING" id="2034155.BMI79_19035"/>
<dbReference type="Proteomes" id="UP000216021">
    <property type="component" value="Unassembled WGS sequence"/>
</dbReference>